<evidence type="ECO:0000256" key="2">
    <source>
        <dbReference type="ARBA" id="ARBA00022540"/>
    </source>
</evidence>
<proteinExistence type="inferred from homology"/>
<feature type="compositionally biased region" description="Basic and acidic residues" evidence="4">
    <location>
        <begin position="913"/>
        <end position="927"/>
    </location>
</feature>
<organism evidence="5 6">
    <name type="scientific">Ditylenchus dipsaci</name>
    <dbReference type="NCBI Taxonomy" id="166011"/>
    <lineage>
        <taxon>Eukaryota</taxon>
        <taxon>Metazoa</taxon>
        <taxon>Ecdysozoa</taxon>
        <taxon>Nematoda</taxon>
        <taxon>Chromadorea</taxon>
        <taxon>Rhabditida</taxon>
        <taxon>Tylenchina</taxon>
        <taxon>Tylenchomorpha</taxon>
        <taxon>Sphaerularioidea</taxon>
        <taxon>Anguinidae</taxon>
        <taxon>Anguininae</taxon>
        <taxon>Ditylenchus</taxon>
    </lineage>
</organism>
<keyword evidence="5" id="KW-1185">Reference proteome</keyword>
<feature type="region of interest" description="Disordered" evidence="4">
    <location>
        <begin position="115"/>
        <end position="158"/>
    </location>
</feature>
<feature type="compositionally biased region" description="Basic and acidic residues" evidence="4">
    <location>
        <begin position="376"/>
        <end position="389"/>
    </location>
</feature>
<dbReference type="InterPro" id="IPR016024">
    <property type="entry name" value="ARM-type_fold"/>
</dbReference>
<dbReference type="GO" id="GO:0003729">
    <property type="term" value="F:mRNA binding"/>
    <property type="evidence" value="ECO:0007669"/>
    <property type="project" value="TreeGrafter"/>
</dbReference>
<feature type="region of interest" description="Disordered" evidence="4">
    <location>
        <begin position="335"/>
        <end position="453"/>
    </location>
</feature>
<feature type="region of interest" description="Disordered" evidence="4">
    <location>
        <begin position="241"/>
        <end position="282"/>
    </location>
</feature>
<feature type="region of interest" description="Disordered" evidence="4">
    <location>
        <begin position="844"/>
        <end position="933"/>
    </location>
</feature>
<feature type="compositionally biased region" description="Low complexity" evidence="4">
    <location>
        <begin position="350"/>
        <end position="362"/>
    </location>
</feature>
<feature type="compositionally biased region" description="Polar residues" evidence="4">
    <location>
        <begin position="390"/>
        <end position="400"/>
    </location>
</feature>
<evidence type="ECO:0000313" key="5">
    <source>
        <dbReference type="Proteomes" id="UP000887574"/>
    </source>
</evidence>
<evidence type="ECO:0000256" key="4">
    <source>
        <dbReference type="SAM" id="MobiDB-lite"/>
    </source>
</evidence>
<dbReference type="Gene3D" id="1.25.40.180">
    <property type="match status" value="1"/>
</dbReference>
<evidence type="ECO:0000256" key="1">
    <source>
        <dbReference type="ARBA" id="ARBA00005775"/>
    </source>
</evidence>
<dbReference type="PANTHER" id="PTHR23253">
    <property type="entry name" value="EUKARYOTIC TRANSLATION INITIATION FACTOR 4 GAMMA"/>
    <property type="match status" value="1"/>
</dbReference>
<reference evidence="6" key="1">
    <citation type="submission" date="2022-11" db="UniProtKB">
        <authorList>
            <consortium name="WormBaseParasite"/>
        </authorList>
    </citation>
    <scope>IDENTIFICATION</scope>
</reference>
<accession>A0A915E5P7</accession>
<dbReference type="Proteomes" id="UP000887574">
    <property type="component" value="Unplaced"/>
</dbReference>
<dbReference type="SUPFAM" id="SSF48371">
    <property type="entry name" value="ARM repeat"/>
    <property type="match status" value="1"/>
</dbReference>
<dbReference type="WBParaSite" id="jg26050">
    <property type="protein sequence ID" value="jg26050"/>
    <property type="gene ID" value="jg26050"/>
</dbReference>
<feature type="compositionally biased region" description="Low complexity" evidence="4">
    <location>
        <begin position="900"/>
        <end position="912"/>
    </location>
</feature>
<protein>
    <submittedName>
        <fullName evidence="6">Uncharacterized protein</fullName>
    </submittedName>
</protein>
<dbReference type="PANTHER" id="PTHR23253:SF9">
    <property type="entry name" value="EUKARYOTIC TRANSLATION INITIATION FACTOR 4 GAMMA 2"/>
    <property type="match status" value="1"/>
</dbReference>
<dbReference type="GO" id="GO:0003743">
    <property type="term" value="F:translation initiation factor activity"/>
    <property type="evidence" value="ECO:0007669"/>
    <property type="project" value="UniProtKB-KW"/>
</dbReference>
<keyword evidence="3" id="KW-0648">Protein biosynthesis</keyword>
<feature type="compositionally biased region" description="Basic and acidic residues" evidence="4">
    <location>
        <begin position="851"/>
        <end position="863"/>
    </location>
</feature>
<feature type="compositionally biased region" description="Polar residues" evidence="4">
    <location>
        <begin position="883"/>
        <end position="892"/>
    </location>
</feature>
<dbReference type="AlphaFoldDB" id="A0A915E5P7"/>
<sequence length="946" mass="103972">MNANGSNPNTNNQPQLSNAYAQQQPPPNAVNSHVPATLVLPQDTVIQMTRQGNGHQFVQATFQRPEQTTGYPPVNYPTAVNPYYQGQYAYPQVYSNNMAAQQQFLAQQAVVQNFHQQQQQQQHHPQHQQHYSQQQQQQPPTQVPMSQQQQQPQQQPIAVVAPQQQTILNPPMPQKPKRVLTIVDPSTNTVINDEQVRETVQAASKSNASAAASIGEESTAAATTAAAIQNNFTKLHTCGTRDTGADTNSTTTTTTTTTVEAAPGGGAHTESTKSKEAATDENEPILSGAAQLRSSSIGVVQQQQKAQQLVRSGSAPKEVDSADIQALTTAFKEKLHTQSPQATPSPPFTAPSSAQAHSSSVSREGSRGPIVITADVIKEEHYGKSDRQSVENGGTSSPSIVISGDHRGSLQDSSQYSFQKHRSPSHDAGGEEAHSENGKHGDDSPLENGLSEPLAETEDVRVFKDPEEANKISSQVYSSNFLHLMRNFIRELRHVRCPKTEAELQEMGIDLAGMPANAISTKTGGTGGTLNPRMSGAIDHRLTWVVVVKDVEAVLATKLSLGEIPCSQTRDQTSLHCQNEETMLGNQRRRPRKARMKTRLGTIMSRKRSEFAEQDHPIHLRGHGPTVLRLQSPHRSQIAAYDHYLDLRESSGRAKVLPLYSDLCLKQVELENKIAPEQRPPTSFRSSIITKCQETFLGATSSDDLIKQLEEERANEETEDSKKSAITEKIDLLKSKEKRRLLGIIKFIAQLYRHSLLIDMIINCLASRKKQETAVTSTTPTPAADAEVPPIEKIVAHLSSIKASLTNRVKFMIMNLEDLRKNNWQAKHGNTGPKTLKDIKDEAEQEQLENEQDRAAYDRKKALTSDFNNKKGGRSNYPGRGSIENNNSRPVPQSTDRRAAAAQASSQTGTASVRKDTNLNKVDDGRLGRRPTFGRAPQRQTLALVL</sequence>
<feature type="region of interest" description="Disordered" evidence="4">
    <location>
        <begin position="1"/>
        <end position="33"/>
    </location>
</feature>
<evidence type="ECO:0000256" key="3">
    <source>
        <dbReference type="ARBA" id="ARBA00022917"/>
    </source>
</evidence>
<feature type="compositionally biased region" description="Polar residues" evidence="4">
    <location>
        <begin position="1"/>
        <end position="23"/>
    </location>
</feature>
<comment type="similarity">
    <text evidence="1">Belongs to the eukaryotic initiation factor 4G family.</text>
</comment>
<feature type="compositionally biased region" description="Basic and acidic residues" evidence="4">
    <location>
        <begin position="424"/>
        <end position="443"/>
    </location>
</feature>
<dbReference type="GO" id="GO:0016281">
    <property type="term" value="C:eukaryotic translation initiation factor 4F complex"/>
    <property type="evidence" value="ECO:0007669"/>
    <property type="project" value="TreeGrafter"/>
</dbReference>
<name>A0A915E5P7_9BILA</name>
<evidence type="ECO:0000313" key="6">
    <source>
        <dbReference type="WBParaSite" id="jg26050"/>
    </source>
</evidence>
<keyword evidence="2" id="KW-0396">Initiation factor</keyword>